<keyword evidence="1 5" id="KW-0728">SH3 domain</keyword>
<dbReference type="PROSITE" id="PS50002">
    <property type="entry name" value="SH3"/>
    <property type="match status" value="1"/>
</dbReference>
<feature type="domain" description="SH3" evidence="6">
    <location>
        <begin position="279"/>
        <end position="343"/>
    </location>
</feature>
<dbReference type="PROSITE" id="PS50088">
    <property type="entry name" value="ANK_REPEAT"/>
    <property type="match status" value="5"/>
</dbReference>
<organism evidence="7 8">
    <name type="scientific">Patiria miniata</name>
    <name type="common">Bat star</name>
    <name type="synonym">Asterina miniata</name>
    <dbReference type="NCBI Taxonomy" id="46514"/>
    <lineage>
        <taxon>Eukaryota</taxon>
        <taxon>Metazoa</taxon>
        <taxon>Echinodermata</taxon>
        <taxon>Eleutherozoa</taxon>
        <taxon>Asterozoa</taxon>
        <taxon>Asteroidea</taxon>
        <taxon>Valvatacea</taxon>
        <taxon>Valvatida</taxon>
        <taxon>Asterinidae</taxon>
        <taxon>Patiria</taxon>
    </lineage>
</organism>
<dbReference type="InterPro" id="IPR002110">
    <property type="entry name" value="Ankyrin_rpt"/>
</dbReference>
<dbReference type="Gene3D" id="1.25.40.20">
    <property type="entry name" value="Ankyrin repeat-containing domain"/>
    <property type="match status" value="2"/>
</dbReference>
<dbReference type="InterPro" id="IPR036028">
    <property type="entry name" value="SH3-like_dom_sf"/>
</dbReference>
<dbReference type="PROSITE" id="PS50297">
    <property type="entry name" value="ANK_REP_REGION"/>
    <property type="match status" value="5"/>
</dbReference>
<dbReference type="PRINTS" id="PR01415">
    <property type="entry name" value="ANKYRIN"/>
</dbReference>
<dbReference type="Pfam" id="PF12796">
    <property type="entry name" value="Ank_2"/>
    <property type="match status" value="2"/>
</dbReference>
<feature type="repeat" description="ANK" evidence="4">
    <location>
        <begin position="147"/>
        <end position="179"/>
    </location>
</feature>
<dbReference type="InterPro" id="IPR033635">
    <property type="entry name" value="ANKS1/Caskin"/>
</dbReference>
<dbReference type="SMART" id="SM00248">
    <property type="entry name" value="ANK"/>
    <property type="match status" value="6"/>
</dbReference>
<evidence type="ECO:0000313" key="8">
    <source>
        <dbReference type="Proteomes" id="UP000887568"/>
    </source>
</evidence>
<proteinExistence type="predicted"/>
<dbReference type="PANTHER" id="PTHR24174:SF16">
    <property type="entry name" value="CASKIN-2"/>
    <property type="match status" value="1"/>
</dbReference>
<keyword evidence="3 4" id="KW-0040">ANK repeat</keyword>
<evidence type="ECO:0000256" key="3">
    <source>
        <dbReference type="ARBA" id="ARBA00023043"/>
    </source>
</evidence>
<dbReference type="SUPFAM" id="SSF50044">
    <property type="entry name" value="SH3-domain"/>
    <property type="match status" value="1"/>
</dbReference>
<evidence type="ECO:0000256" key="5">
    <source>
        <dbReference type="PROSITE-ProRule" id="PRU00192"/>
    </source>
</evidence>
<sequence>MGKDMELLKAVKEEDIAQVQRIVAKVKAKQKKQGTIKRSLVNHQDEDGFSALHHAALNSNCNIMAALLDCNQISVDIKDNKGMRPLHYAAWQGKVQPVYLLVKFGSAPNDGSQDGETPLHLASQHGSHMVVDTLLQFKANPTLKNKSGKTALDLAAEFGRLKVVQLLMNSNQSTALLDFPSRTRVSMHTPLHVAAKNGHSDVIRVLLEYGIDINRETPNGTALHEAALAGKSEVVKLLIASGIDVYKKNSHGQTALDIVNKFTPTRAAQDIKQLLRESIGGSHARALQDYIRIHDRSALSFKAGDIISILERNPDGKWKGSIAKGNVESIGYFPSSHVELLTRPISTSKSNHSLSLLNQEYLVTFEFIFYYSTTFWNKYLGLLLSSS</sequence>
<protein>
    <recommendedName>
        <fullName evidence="6">SH3 domain-containing protein</fullName>
    </recommendedName>
</protein>
<dbReference type="OrthoDB" id="6156898at2759"/>
<dbReference type="EnsemblMetazoa" id="XM_038208467.1">
    <property type="protein sequence ID" value="XP_038064395.1"/>
    <property type="gene ID" value="LOC119734866"/>
</dbReference>
<evidence type="ECO:0000256" key="4">
    <source>
        <dbReference type="PROSITE-ProRule" id="PRU00023"/>
    </source>
</evidence>
<feature type="repeat" description="ANK" evidence="4">
    <location>
        <begin position="218"/>
        <end position="250"/>
    </location>
</feature>
<dbReference type="InterPro" id="IPR036770">
    <property type="entry name" value="Ankyrin_rpt-contain_sf"/>
</dbReference>
<dbReference type="PANTHER" id="PTHR24174">
    <property type="entry name" value="ANKYRIN REPEAT AND STERILE ALPHA MOTIF DOMAIN-CONTAINING PROTEIN 1"/>
    <property type="match status" value="1"/>
</dbReference>
<keyword evidence="8" id="KW-1185">Reference proteome</keyword>
<dbReference type="EnsemblMetazoa" id="XM_038208466.1">
    <property type="protein sequence ID" value="XP_038064394.1"/>
    <property type="gene ID" value="LOC119734866"/>
</dbReference>
<dbReference type="AlphaFoldDB" id="A0A914AK82"/>
<dbReference type="OMA" id="HHEVSEM"/>
<dbReference type="SUPFAM" id="SSF48403">
    <property type="entry name" value="Ankyrin repeat"/>
    <property type="match status" value="1"/>
</dbReference>
<name>A0A914AK82_PATMI</name>
<dbReference type="RefSeq" id="XP_038064395.1">
    <property type="nucleotide sequence ID" value="XM_038208467.1"/>
</dbReference>
<evidence type="ECO:0000256" key="1">
    <source>
        <dbReference type="ARBA" id="ARBA00022443"/>
    </source>
</evidence>
<dbReference type="Gene3D" id="2.30.30.40">
    <property type="entry name" value="SH3 Domains"/>
    <property type="match status" value="1"/>
</dbReference>
<dbReference type="Pfam" id="PF07653">
    <property type="entry name" value="SH3_2"/>
    <property type="match status" value="1"/>
</dbReference>
<feature type="repeat" description="ANK" evidence="4">
    <location>
        <begin position="186"/>
        <end position="218"/>
    </location>
</feature>
<feature type="repeat" description="ANK" evidence="4">
    <location>
        <begin position="81"/>
        <end position="113"/>
    </location>
</feature>
<dbReference type="RefSeq" id="XP_038064394.1">
    <property type="nucleotide sequence ID" value="XM_038208466.1"/>
</dbReference>
<dbReference type="InterPro" id="IPR001452">
    <property type="entry name" value="SH3_domain"/>
</dbReference>
<feature type="repeat" description="ANK" evidence="4">
    <location>
        <begin position="114"/>
        <end position="146"/>
    </location>
</feature>
<accession>A0A914AK82</accession>
<dbReference type="SMART" id="SM00326">
    <property type="entry name" value="SH3"/>
    <property type="match status" value="1"/>
</dbReference>
<dbReference type="GeneID" id="119734866"/>
<evidence type="ECO:0000259" key="6">
    <source>
        <dbReference type="PROSITE" id="PS50002"/>
    </source>
</evidence>
<dbReference type="Pfam" id="PF00023">
    <property type="entry name" value="Ank"/>
    <property type="match status" value="1"/>
</dbReference>
<evidence type="ECO:0000313" key="7">
    <source>
        <dbReference type="EnsemblMetazoa" id="XP_038064395.1"/>
    </source>
</evidence>
<evidence type="ECO:0000256" key="2">
    <source>
        <dbReference type="ARBA" id="ARBA00022737"/>
    </source>
</evidence>
<dbReference type="Proteomes" id="UP000887568">
    <property type="component" value="Unplaced"/>
</dbReference>
<keyword evidence="2" id="KW-0677">Repeat</keyword>
<reference evidence="7" key="1">
    <citation type="submission" date="2022-11" db="UniProtKB">
        <authorList>
            <consortium name="EnsemblMetazoa"/>
        </authorList>
    </citation>
    <scope>IDENTIFICATION</scope>
</reference>